<keyword evidence="2" id="KW-1185">Reference proteome</keyword>
<comment type="caution">
    <text evidence="1">The sequence shown here is derived from an EMBL/GenBank/DDBJ whole genome shotgun (WGS) entry which is preliminary data.</text>
</comment>
<dbReference type="AlphaFoldDB" id="Q54N04"/>
<evidence type="ECO:0000313" key="2">
    <source>
        <dbReference type="Proteomes" id="UP000002195"/>
    </source>
</evidence>
<proteinExistence type="predicted"/>
<evidence type="ECO:0000313" key="1">
    <source>
        <dbReference type="EMBL" id="EAL64716.1"/>
    </source>
</evidence>
<gene>
    <name evidence="1" type="ORF">DDB_G0285757</name>
</gene>
<dbReference type="EMBL" id="AAFI02000079">
    <property type="protein sequence ID" value="EAL64716.1"/>
    <property type="molecule type" value="Genomic_DNA"/>
</dbReference>
<reference evidence="1 2" key="1">
    <citation type="journal article" date="2005" name="Nature">
        <title>The genome of the social amoeba Dictyostelium discoideum.</title>
        <authorList>
            <consortium name="The Dictyostelium discoideum Sequencing Consortium"/>
            <person name="Eichinger L."/>
            <person name="Pachebat J.A."/>
            <person name="Glockner G."/>
            <person name="Rajandream M.A."/>
            <person name="Sucgang R."/>
            <person name="Berriman M."/>
            <person name="Song J."/>
            <person name="Olsen R."/>
            <person name="Szafranski K."/>
            <person name="Xu Q."/>
            <person name="Tunggal B."/>
            <person name="Kummerfeld S."/>
            <person name="Madera M."/>
            <person name="Konfortov B.A."/>
            <person name="Rivero F."/>
            <person name="Bankier A.T."/>
            <person name="Lehmann R."/>
            <person name="Hamlin N."/>
            <person name="Davies R."/>
            <person name="Gaudet P."/>
            <person name="Fey P."/>
            <person name="Pilcher K."/>
            <person name="Chen G."/>
            <person name="Saunders D."/>
            <person name="Sodergren E."/>
            <person name="Davis P."/>
            <person name="Kerhornou A."/>
            <person name="Nie X."/>
            <person name="Hall N."/>
            <person name="Anjard C."/>
            <person name="Hemphill L."/>
            <person name="Bason N."/>
            <person name="Farbrother P."/>
            <person name="Desany B."/>
            <person name="Just E."/>
            <person name="Morio T."/>
            <person name="Rost R."/>
            <person name="Churcher C."/>
            <person name="Cooper J."/>
            <person name="Haydock S."/>
            <person name="van Driessche N."/>
            <person name="Cronin A."/>
            <person name="Goodhead I."/>
            <person name="Muzny D."/>
            <person name="Mourier T."/>
            <person name="Pain A."/>
            <person name="Lu M."/>
            <person name="Harper D."/>
            <person name="Lindsay R."/>
            <person name="Hauser H."/>
            <person name="James K."/>
            <person name="Quiles M."/>
            <person name="Madan Babu M."/>
            <person name="Saito T."/>
            <person name="Buchrieser C."/>
            <person name="Wardroper A."/>
            <person name="Felder M."/>
            <person name="Thangavelu M."/>
            <person name="Johnson D."/>
            <person name="Knights A."/>
            <person name="Loulseged H."/>
            <person name="Mungall K."/>
            <person name="Oliver K."/>
            <person name="Price C."/>
            <person name="Quail M.A."/>
            <person name="Urushihara H."/>
            <person name="Hernandez J."/>
            <person name="Rabbinowitsch E."/>
            <person name="Steffen D."/>
            <person name="Sanders M."/>
            <person name="Ma J."/>
            <person name="Kohara Y."/>
            <person name="Sharp S."/>
            <person name="Simmonds M."/>
            <person name="Spiegler S."/>
            <person name="Tivey A."/>
            <person name="Sugano S."/>
            <person name="White B."/>
            <person name="Walker D."/>
            <person name="Woodward J."/>
            <person name="Winckler T."/>
            <person name="Tanaka Y."/>
            <person name="Shaulsky G."/>
            <person name="Schleicher M."/>
            <person name="Weinstock G."/>
            <person name="Rosenthal A."/>
            <person name="Cox E.C."/>
            <person name="Chisholm R.L."/>
            <person name="Gibbs R."/>
            <person name="Loomis W.F."/>
            <person name="Platzer M."/>
            <person name="Kay R.R."/>
            <person name="Williams J."/>
            <person name="Dear P.H."/>
            <person name="Noegel A.A."/>
            <person name="Barrell B."/>
            <person name="Kuspa A."/>
        </authorList>
    </citation>
    <scope>NUCLEOTIDE SEQUENCE [LARGE SCALE GENOMIC DNA]</scope>
    <source>
        <strain evidence="1 2">AX4</strain>
    </source>
</reference>
<accession>Q54N04</accession>
<dbReference type="HOGENOM" id="CLU_3280646_0_0_1"/>
<dbReference type="PaxDb" id="44689-DDB0218728"/>
<dbReference type="InParanoid" id="Q54N04"/>
<name>Q54N04_DICDI</name>
<organism evidence="1 2">
    <name type="scientific">Dictyostelium discoideum</name>
    <name type="common">Social amoeba</name>
    <dbReference type="NCBI Taxonomy" id="44689"/>
    <lineage>
        <taxon>Eukaryota</taxon>
        <taxon>Amoebozoa</taxon>
        <taxon>Evosea</taxon>
        <taxon>Eumycetozoa</taxon>
        <taxon>Dictyostelia</taxon>
        <taxon>Dictyosteliales</taxon>
        <taxon>Dictyosteliaceae</taxon>
        <taxon>Dictyostelium</taxon>
    </lineage>
</organism>
<dbReference type="GeneID" id="8625187"/>
<dbReference type="Proteomes" id="UP000002195">
    <property type="component" value="Unassembled WGS sequence"/>
</dbReference>
<sequence length="41" mass="4366">MITTTTIIITSITVPTTTITLIEASVNSSLKICSTLFNPPK</sequence>
<dbReference type="RefSeq" id="XP_638139.1">
    <property type="nucleotide sequence ID" value="XM_633047.1"/>
</dbReference>
<dbReference type="KEGG" id="ddi:DDB_G0285757"/>
<protein>
    <submittedName>
        <fullName evidence="1">Uncharacterized protein</fullName>
    </submittedName>
</protein>